<reference evidence="14" key="1">
    <citation type="submission" date="2005-08" db="EMBL/GenBank/DDBJ databases">
        <title>Complete sequence of Chlorobium chlorochromatii CaD3.</title>
        <authorList>
            <person name="Copeland A."/>
            <person name="Lucas S."/>
            <person name="Lapidus A."/>
            <person name="Barry K."/>
            <person name="Detter J.C."/>
            <person name="Glavina T."/>
            <person name="Hammon N."/>
            <person name="Israni S."/>
            <person name="Pitluck S."/>
            <person name="Bryant D."/>
            <person name="Schmutz J."/>
            <person name="Larimer F."/>
            <person name="Land M."/>
            <person name="Kyrpides N."/>
            <person name="Ivanova N."/>
            <person name="Richardson P."/>
        </authorList>
    </citation>
    <scope>NUCLEOTIDE SEQUENCE [LARGE SCALE GENOMIC DNA]</scope>
    <source>
        <strain evidence="14">CaD3</strain>
    </source>
</reference>
<evidence type="ECO:0000256" key="8">
    <source>
        <dbReference type="ARBA" id="ARBA00023004"/>
    </source>
</evidence>
<feature type="binding site" evidence="11">
    <location>
        <begin position="69"/>
        <end position="72"/>
    </location>
    <ligand>
        <name>FAD</name>
        <dbReference type="ChEBI" id="CHEBI:57692"/>
    </ligand>
</feature>
<dbReference type="OrthoDB" id="9789468at2"/>
<evidence type="ECO:0000256" key="4">
    <source>
        <dbReference type="ARBA" id="ARBA00022714"/>
    </source>
</evidence>
<keyword evidence="7" id="KW-0249">Electron transport</keyword>
<keyword evidence="3 11" id="KW-0285">Flavoprotein</keyword>
<dbReference type="InterPro" id="IPR039261">
    <property type="entry name" value="FNR_nucleotide-bd"/>
</dbReference>
<dbReference type="InterPro" id="IPR017938">
    <property type="entry name" value="Riboflavin_synthase-like_b-brl"/>
</dbReference>
<gene>
    <name evidence="14" type="ordered locus">Cag_0222</name>
</gene>
<dbReference type="InterPro" id="IPR050353">
    <property type="entry name" value="PyrK_electron_transfer"/>
</dbReference>
<dbReference type="STRING" id="340177.Cag_0222"/>
<keyword evidence="2" id="KW-0813">Transport</keyword>
<keyword evidence="4 12" id="KW-0001">2Fe-2S</keyword>
<evidence type="ECO:0000256" key="5">
    <source>
        <dbReference type="ARBA" id="ARBA00022723"/>
    </source>
</evidence>
<dbReference type="HOGENOM" id="CLU_003827_1_2_10"/>
<evidence type="ECO:0000256" key="9">
    <source>
        <dbReference type="ARBA" id="ARBA00023014"/>
    </source>
</evidence>
<keyword evidence="5 12" id="KW-0479">Metal-binding</keyword>
<dbReference type="InterPro" id="IPR037117">
    <property type="entry name" value="Dihydroorotate_DH_ele_sf"/>
</dbReference>
<dbReference type="Gene3D" id="2.40.30.10">
    <property type="entry name" value="Translation factors"/>
    <property type="match status" value="1"/>
</dbReference>
<dbReference type="Pfam" id="PF10418">
    <property type="entry name" value="DHODB_Fe-S_bind"/>
    <property type="match status" value="1"/>
</dbReference>
<dbReference type="GO" id="GO:0050660">
    <property type="term" value="F:flavin adenine dinucleotide binding"/>
    <property type="evidence" value="ECO:0007669"/>
    <property type="project" value="InterPro"/>
</dbReference>
<dbReference type="Gene3D" id="2.10.240.10">
    <property type="entry name" value="Dihydroorotate dehydrogenase, electron transfer subunit"/>
    <property type="match status" value="1"/>
</dbReference>
<dbReference type="GO" id="GO:1990663">
    <property type="term" value="F:dihydroorotate dehydrogenase (fumarate) activity"/>
    <property type="evidence" value="ECO:0007669"/>
    <property type="project" value="UniProtKB-EC"/>
</dbReference>
<dbReference type="EC" id="1.3.98.1" evidence="14"/>
<protein>
    <submittedName>
        <fullName evidence="14">Dihydroorotate oxidase B, electron transfer subunit</fullName>
        <ecNumber evidence="14">1.3.98.1</ecNumber>
    </submittedName>
</protein>
<proteinExistence type="inferred from homology"/>
<comment type="cofactor">
    <cofactor evidence="10">
        <name>[2Fe-2S] cluster</name>
        <dbReference type="ChEBI" id="CHEBI:190135"/>
    </cofactor>
</comment>
<dbReference type="PANTHER" id="PTHR43513">
    <property type="entry name" value="DIHYDROOROTATE DEHYDROGENASE B (NAD(+)), ELECTRON TRANSFER SUBUNIT"/>
    <property type="match status" value="1"/>
</dbReference>
<name>Q3AU25_CHLCH</name>
<feature type="binding site" evidence="12">
    <location>
        <position position="245"/>
    </location>
    <ligand>
        <name>[2Fe-2S] cluster</name>
        <dbReference type="ChEBI" id="CHEBI:190135"/>
    </ligand>
</feature>
<comment type="similarity">
    <text evidence="1">Belongs to the PyrK family.</text>
</comment>
<keyword evidence="6 11" id="KW-0274">FAD</keyword>
<evidence type="ECO:0000313" key="14">
    <source>
        <dbReference type="EMBL" id="ABB27500.1"/>
    </source>
</evidence>
<dbReference type="Gene3D" id="3.40.50.80">
    <property type="entry name" value="Nucleotide-binding domain of ferredoxin-NADP reductase (FNR) module"/>
    <property type="match status" value="1"/>
</dbReference>
<evidence type="ECO:0000256" key="1">
    <source>
        <dbReference type="ARBA" id="ARBA00006422"/>
    </source>
</evidence>
<dbReference type="CDD" id="cd06218">
    <property type="entry name" value="DHOD_e_trans"/>
    <property type="match status" value="1"/>
</dbReference>
<evidence type="ECO:0000256" key="7">
    <source>
        <dbReference type="ARBA" id="ARBA00022982"/>
    </source>
</evidence>
<comment type="cofactor">
    <cofactor evidence="11">
        <name>FAD</name>
        <dbReference type="ChEBI" id="CHEBI:57692"/>
    </cofactor>
    <text evidence="11">Binds 1 FAD per subunit.</text>
</comment>
<dbReference type="PANTHER" id="PTHR43513:SF3">
    <property type="entry name" value="DIHYDROOROTATE DEHYDROGENASE B (NAD(+)), ELECTRON TRANSFER SUBUNIT-RELATED"/>
    <property type="match status" value="1"/>
</dbReference>
<dbReference type="GO" id="GO:0046872">
    <property type="term" value="F:metal ion binding"/>
    <property type="evidence" value="ECO:0007669"/>
    <property type="project" value="UniProtKB-KW"/>
</dbReference>
<evidence type="ECO:0000256" key="12">
    <source>
        <dbReference type="PIRSR" id="PIRSR006816-2"/>
    </source>
</evidence>
<feature type="binding site" evidence="12">
    <location>
        <position position="262"/>
    </location>
    <ligand>
        <name>[2Fe-2S] cluster</name>
        <dbReference type="ChEBI" id="CHEBI:190135"/>
    </ligand>
</feature>
<feature type="binding site" evidence="12">
    <location>
        <position position="237"/>
    </location>
    <ligand>
        <name>[2Fe-2S] cluster</name>
        <dbReference type="ChEBI" id="CHEBI:190135"/>
    </ligand>
</feature>
<dbReference type="InterPro" id="IPR017927">
    <property type="entry name" value="FAD-bd_FR_type"/>
</dbReference>
<dbReference type="InterPro" id="IPR012165">
    <property type="entry name" value="Cyt_c3_hydrogenase_gsu"/>
</dbReference>
<dbReference type="SUPFAM" id="SSF63380">
    <property type="entry name" value="Riboflavin synthase domain-like"/>
    <property type="match status" value="1"/>
</dbReference>
<keyword evidence="8 12" id="KW-0408">Iron</keyword>
<feature type="binding site" evidence="12">
    <location>
        <position position="242"/>
    </location>
    <ligand>
        <name>[2Fe-2S] cluster</name>
        <dbReference type="ChEBI" id="CHEBI:190135"/>
    </ligand>
</feature>
<organism evidence="14">
    <name type="scientific">Chlorobium chlorochromatii (strain CaD3)</name>
    <dbReference type="NCBI Taxonomy" id="340177"/>
    <lineage>
        <taxon>Bacteria</taxon>
        <taxon>Pseudomonadati</taxon>
        <taxon>Chlorobiota</taxon>
        <taxon>Chlorobiia</taxon>
        <taxon>Chlorobiales</taxon>
        <taxon>Chlorobiaceae</taxon>
        <taxon>Chlorobium/Pelodictyon group</taxon>
        <taxon>Chlorobium</taxon>
    </lineage>
</organism>
<evidence type="ECO:0000256" key="2">
    <source>
        <dbReference type="ARBA" id="ARBA00022448"/>
    </source>
</evidence>
<feature type="domain" description="FAD-binding FR-type" evidence="13">
    <location>
        <begin position="18"/>
        <end position="116"/>
    </location>
</feature>
<sequence length="274" mass="29109">MSVEEHYHAAECTCASHLCDVPATLVRKQQIAADVWIITFEAAAIAQMAKPGNFVTIKVNSTTQPLLRRPFSIHNVQGSLLDVMVKNVGSASNILCSMSDGSTCFMLGALGNSFSFDSPSFDVGVLVSGGIGTAPMLFLQQQLAAQGKEWVHLLGGRTKHDVLAYNLSNCRVATDDGSEGFCGTTVDLLRHELPNLRALGRLQLFACGPNGMLRALATLCGEEQLACELSLEAVMGCGIGICYGCTVEVNDLAGGRRMLLLCQEGAVINGDLLI</sequence>
<dbReference type="SUPFAM" id="SSF52343">
    <property type="entry name" value="Ferredoxin reductase-like, C-terminal NADP-linked domain"/>
    <property type="match status" value="1"/>
</dbReference>
<keyword evidence="9 12" id="KW-0411">Iron-sulfur</keyword>
<dbReference type="PROSITE" id="PS51384">
    <property type="entry name" value="FAD_FR"/>
    <property type="match status" value="1"/>
</dbReference>
<evidence type="ECO:0000256" key="6">
    <source>
        <dbReference type="ARBA" id="ARBA00022827"/>
    </source>
</evidence>
<comment type="cofactor">
    <cofactor evidence="12">
        <name>[2Fe-2S] cluster</name>
        <dbReference type="ChEBI" id="CHEBI:190135"/>
    </cofactor>
    <text evidence="12">Binds 1 [2Fe-2S] cluster per subunit.</text>
</comment>
<accession>Q3AU25</accession>
<keyword evidence="14" id="KW-0560">Oxidoreductase</keyword>
<dbReference type="EMBL" id="CP000108">
    <property type="protein sequence ID" value="ABB27500.1"/>
    <property type="molecule type" value="Genomic_DNA"/>
</dbReference>
<dbReference type="AlphaFoldDB" id="Q3AU25"/>
<dbReference type="GO" id="GO:0051537">
    <property type="term" value="F:2 iron, 2 sulfur cluster binding"/>
    <property type="evidence" value="ECO:0007669"/>
    <property type="project" value="UniProtKB-KW"/>
</dbReference>
<dbReference type="KEGG" id="cch:Cag_0222"/>
<evidence type="ECO:0000256" key="3">
    <source>
        <dbReference type="ARBA" id="ARBA00022630"/>
    </source>
</evidence>
<evidence type="ECO:0000256" key="11">
    <source>
        <dbReference type="PIRSR" id="PIRSR006816-1"/>
    </source>
</evidence>
<evidence type="ECO:0000259" key="13">
    <source>
        <dbReference type="PROSITE" id="PS51384"/>
    </source>
</evidence>
<evidence type="ECO:0000256" key="10">
    <source>
        <dbReference type="ARBA" id="ARBA00034078"/>
    </source>
</evidence>
<dbReference type="GO" id="GO:0006221">
    <property type="term" value="P:pyrimidine nucleotide biosynthetic process"/>
    <property type="evidence" value="ECO:0007669"/>
    <property type="project" value="InterPro"/>
</dbReference>
<dbReference type="eggNOG" id="COG0543">
    <property type="taxonomic scope" value="Bacteria"/>
</dbReference>
<dbReference type="PIRSF" id="PIRSF006816">
    <property type="entry name" value="Cyc3_hyd_g"/>
    <property type="match status" value="1"/>
</dbReference>
<dbReference type="InterPro" id="IPR019480">
    <property type="entry name" value="Dihydroorotate_DH_Fe-S-bd"/>
</dbReference>